<dbReference type="InterPro" id="IPR000653">
    <property type="entry name" value="DegT/StrS_aminotransferase"/>
</dbReference>
<feature type="active site" description="Proton acceptor" evidence="3">
    <location>
        <position position="182"/>
    </location>
</feature>
<accession>A0A9X0HP28</accession>
<dbReference type="CDD" id="cd00616">
    <property type="entry name" value="AHBA_syn"/>
    <property type="match status" value="1"/>
</dbReference>
<dbReference type="GO" id="GO:0000271">
    <property type="term" value="P:polysaccharide biosynthetic process"/>
    <property type="evidence" value="ECO:0007669"/>
    <property type="project" value="TreeGrafter"/>
</dbReference>
<dbReference type="Gene3D" id="3.40.640.10">
    <property type="entry name" value="Type I PLP-dependent aspartate aminotransferase-like (Major domain)"/>
    <property type="match status" value="1"/>
</dbReference>
<gene>
    <name evidence="6" type="ORF">ASU33_18110</name>
</gene>
<comment type="caution">
    <text evidence="6">The sequence shown here is derived from an EMBL/GenBank/DDBJ whole genome shotgun (WGS) entry which is preliminary data.</text>
</comment>
<dbReference type="OrthoDB" id="9810913at2"/>
<dbReference type="EMBL" id="LNAL01000003">
    <property type="protein sequence ID" value="KUG09612.1"/>
    <property type="molecule type" value="Genomic_DNA"/>
</dbReference>
<keyword evidence="6" id="KW-0808">Transferase</keyword>
<evidence type="ECO:0000256" key="4">
    <source>
        <dbReference type="PIRSR" id="PIRSR000390-2"/>
    </source>
</evidence>
<evidence type="ECO:0000256" key="1">
    <source>
        <dbReference type="ARBA" id="ARBA00022898"/>
    </source>
</evidence>
<dbReference type="SUPFAM" id="SSF53383">
    <property type="entry name" value="PLP-dependent transferases"/>
    <property type="match status" value="1"/>
</dbReference>
<dbReference type="GO" id="GO:0008483">
    <property type="term" value="F:transaminase activity"/>
    <property type="evidence" value="ECO:0007669"/>
    <property type="project" value="UniProtKB-KW"/>
</dbReference>
<protein>
    <submittedName>
        <fullName evidence="6">Aminotransferase DegT</fullName>
    </submittedName>
</protein>
<evidence type="ECO:0000313" key="6">
    <source>
        <dbReference type="EMBL" id="KUG09612.1"/>
    </source>
</evidence>
<dbReference type="RefSeq" id="WP_059067755.1">
    <property type="nucleotide sequence ID" value="NZ_LNAL01000003.1"/>
</dbReference>
<name>A0A9X0HP28_SOLP1</name>
<proteinExistence type="inferred from homology"/>
<dbReference type="PANTHER" id="PTHR30244">
    <property type="entry name" value="TRANSAMINASE"/>
    <property type="match status" value="1"/>
</dbReference>
<dbReference type="PIRSF" id="PIRSF000390">
    <property type="entry name" value="PLP_StrS"/>
    <property type="match status" value="1"/>
</dbReference>
<evidence type="ECO:0000313" key="7">
    <source>
        <dbReference type="Proteomes" id="UP000054223"/>
    </source>
</evidence>
<keyword evidence="6" id="KW-0032">Aminotransferase</keyword>
<sequence length="360" mass="39558">MITVTKTFLPPLEEYNKLLNGIWERGWLTNEGPLVGQLEDALKQVLGVKHLFFVSNGTLALQLAIKALDLQGGEIITTPFSYVATTSSIVWENCRPVFVDICPDTLCLNPELIEAAITPNTRAILATHVFGTPCDVDAIAQIADRNNLRVIYDAAHAFGVNYLGQSVLNYGDINTLSFHATKLFHTGEGGAVVTNNDYLAHKLGYMRNFGHNGPNQFVGLGINAKNSELHAAMGLSVLPYVPQLMERRRALSALYDKLLAPLRLQQPVVPTGAEPNYSYFPVLLQSEEQLLAVVAALNSQNVYPRRYFYPALTSLPYVSASTVCPVAQAVAARVLCLPLYHELAEAEVEQIVRIIAHVCR</sequence>
<evidence type="ECO:0000256" key="2">
    <source>
        <dbReference type="ARBA" id="ARBA00037999"/>
    </source>
</evidence>
<reference evidence="6 7" key="1">
    <citation type="submission" date="2015-11" db="EMBL/GenBank/DDBJ databases">
        <title>Solirubrum puertoriconensis gen. nov. an environmental bacteria isolated in Puerto Rico.</title>
        <authorList>
            <person name="Cuebas-Irizarry M.F."/>
            <person name="Montalvo-Rodriguez R."/>
        </authorList>
    </citation>
    <scope>NUCLEOTIDE SEQUENCE [LARGE SCALE GENOMIC DNA]</scope>
    <source>
        <strain evidence="6 7">MC1A</strain>
    </source>
</reference>
<organism evidence="6 7">
    <name type="scientific">Solirubrum puertoriconensis</name>
    <dbReference type="NCBI Taxonomy" id="1751427"/>
    <lineage>
        <taxon>Bacteria</taxon>
        <taxon>Pseudomonadati</taxon>
        <taxon>Bacteroidota</taxon>
        <taxon>Cytophagia</taxon>
        <taxon>Cytophagales</taxon>
    </lineage>
</organism>
<keyword evidence="7" id="KW-1185">Reference proteome</keyword>
<keyword evidence="1 4" id="KW-0663">Pyridoxal phosphate</keyword>
<dbReference type="InterPro" id="IPR015421">
    <property type="entry name" value="PyrdxlP-dep_Trfase_major"/>
</dbReference>
<feature type="modified residue" description="N6-(pyridoxal phosphate)lysine" evidence="4">
    <location>
        <position position="182"/>
    </location>
</feature>
<dbReference type="GO" id="GO:0030170">
    <property type="term" value="F:pyridoxal phosphate binding"/>
    <property type="evidence" value="ECO:0007669"/>
    <property type="project" value="TreeGrafter"/>
</dbReference>
<dbReference type="PANTHER" id="PTHR30244:SF9">
    <property type="entry name" value="PROTEIN RV3402C"/>
    <property type="match status" value="1"/>
</dbReference>
<comment type="similarity">
    <text evidence="2 5">Belongs to the DegT/DnrJ/EryC1 family.</text>
</comment>
<dbReference type="Proteomes" id="UP000054223">
    <property type="component" value="Unassembled WGS sequence"/>
</dbReference>
<evidence type="ECO:0000256" key="5">
    <source>
        <dbReference type="RuleBase" id="RU004508"/>
    </source>
</evidence>
<evidence type="ECO:0000256" key="3">
    <source>
        <dbReference type="PIRSR" id="PIRSR000390-1"/>
    </source>
</evidence>
<dbReference type="InterPro" id="IPR015424">
    <property type="entry name" value="PyrdxlP-dep_Trfase"/>
</dbReference>
<dbReference type="AlphaFoldDB" id="A0A9X0HP28"/>
<dbReference type="Pfam" id="PF01041">
    <property type="entry name" value="DegT_DnrJ_EryC1"/>
    <property type="match status" value="1"/>
</dbReference>